<protein>
    <submittedName>
        <fullName evidence="1">YbeQ protein</fullName>
    </submittedName>
</protein>
<name>A0A812ISH5_SYMPI</name>
<dbReference type="AlphaFoldDB" id="A0A812ISH5"/>
<proteinExistence type="predicted"/>
<dbReference type="EMBL" id="CAJNIZ010000591">
    <property type="protein sequence ID" value="CAE7170257.1"/>
    <property type="molecule type" value="Genomic_DNA"/>
</dbReference>
<evidence type="ECO:0000313" key="1">
    <source>
        <dbReference type="EMBL" id="CAE7170257.1"/>
    </source>
</evidence>
<evidence type="ECO:0000313" key="2">
    <source>
        <dbReference type="Proteomes" id="UP000649617"/>
    </source>
</evidence>
<organism evidence="1 2">
    <name type="scientific">Symbiodinium pilosum</name>
    <name type="common">Dinoflagellate</name>
    <dbReference type="NCBI Taxonomy" id="2952"/>
    <lineage>
        <taxon>Eukaryota</taxon>
        <taxon>Sar</taxon>
        <taxon>Alveolata</taxon>
        <taxon>Dinophyceae</taxon>
        <taxon>Suessiales</taxon>
        <taxon>Symbiodiniaceae</taxon>
        <taxon>Symbiodinium</taxon>
    </lineage>
</organism>
<gene>
    <name evidence="1" type="primary">ybeQ</name>
    <name evidence="1" type="ORF">SPIL2461_LOCUS694</name>
</gene>
<dbReference type="Proteomes" id="UP000649617">
    <property type="component" value="Unassembled WGS sequence"/>
</dbReference>
<comment type="caution">
    <text evidence="1">The sequence shown here is derived from an EMBL/GenBank/DDBJ whole genome shotgun (WGS) entry which is preliminary data.</text>
</comment>
<feature type="non-terminal residue" evidence="1">
    <location>
        <position position="129"/>
    </location>
</feature>
<dbReference type="InterPro" id="IPR011990">
    <property type="entry name" value="TPR-like_helical_dom_sf"/>
</dbReference>
<reference evidence="1" key="1">
    <citation type="submission" date="2021-02" db="EMBL/GenBank/DDBJ databases">
        <authorList>
            <person name="Dougan E. K."/>
            <person name="Rhodes N."/>
            <person name="Thang M."/>
            <person name="Chan C."/>
        </authorList>
    </citation>
    <scope>NUCLEOTIDE SEQUENCE</scope>
</reference>
<dbReference type="OrthoDB" id="437294at2759"/>
<keyword evidence="2" id="KW-1185">Reference proteome</keyword>
<sequence>DAAEAKDWYEKSASQGNLDAQFNLAVVLLTGAAPDRPRAQRLATAAAAGGHAKAEALLEAIANGDAAWATPPESEATRVQPQQRFATALLDAQMLLQDLASSPGPRAKVFVQDLLRQLEDLQTDFRRCK</sequence>
<dbReference type="SUPFAM" id="SSF81901">
    <property type="entry name" value="HCP-like"/>
    <property type="match status" value="1"/>
</dbReference>
<feature type="non-terminal residue" evidence="1">
    <location>
        <position position="1"/>
    </location>
</feature>
<dbReference type="Gene3D" id="1.25.40.10">
    <property type="entry name" value="Tetratricopeptide repeat domain"/>
    <property type="match status" value="1"/>
</dbReference>
<accession>A0A812ISH5</accession>